<dbReference type="HAMAP" id="MF_01365_B">
    <property type="entry name" value="Ribosomal_uL6_B"/>
    <property type="match status" value="1"/>
</dbReference>
<dbReference type="GO" id="GO:0003735">
    <property type="term" value="F:structural constituent of ribosome"/>
    <property type="evidence" value="ECO:0007669"/>
    <property type="project" value="InterPro"/>
</dbReference>
<keyword evidence="4 7" id="KW-0689">Ribosomal protein</keyword>
<sequence length="180" mass="19708">MSRIGKKPIDVPQGVEVKVNGQHVSVKGKLGTLERDCHPSMNIVLEDGKLLVKRPDDARENRALHGLTRALLFNMVLGVSEGFSKTLLIEGVGYRVLVKGKGLEFSLGYSHPIKVEPMEGITFEAPKPTELKVIGMDKALVGQVAANIRALRKPEPYKGKGVRYSDERIRRKAGKTAAAK</sequence>
<evidence type="ECO:0000256" key="1">
    <source>
        <dbReference type="ARBA" id="ARBA00009356"/>
    </source>
</evidence>
<dbReference type="PANTHER" id="PTHR11655">
    <property type="entry name" value="60S/50S RIBOSOMAL PROTEIN L6/L9"/>
    <property type="match status" value="1"/>
</dbReference>
<evidence type="ECO:0000313" key="7">
    <source>
        <dbReference type="EMBL" id="VAX23107.1"/>
    </source>
</evidence>
<protein>
    <submittedName>
        <fullName evidence="7">LSU ribosomal protein L6p (L9e)</fullName>
    </submittedName>
</protein>
<organism evidence="7">
    <name type="scientific">hydrothermal vent metagenome</name>
    <dbReference type="NCBI Taxonomy" id="652676"/>
    <lineage>
        <taxon>unclassified sequences</taxon>
        <taxon>metagenomes</taxon>
        <taxon>ecological metagenomes</taxon>
    </lineage>
</organism>
<evidence type="ECO:0000256" key="2">
    <source>
        <dbReference type="ARBA" id="ARBA00022730"/>
    </source>
</evidence>
<dbReference type="PIRSF" id="PIRSF002162">
    <property type="entry name" value="Ribosomal_L6"/>
    <property type="match status" value="1"/>
</dbReference>
<dbReference type="InterPro" id="IPR002358">
    <property type="entry name" value="Ribosomal_uL6_CS"/>
</dbReference>
<accession>A0A3B1D2Y4</accession>
<keyword evidence="2" id="KW-0699">rRNA-binding</keyword>
<dbReference type="GO" id="GO:0022625">
    <property type="term" value="C:cytosolic large ribosomal subunit"/>
    <property type="evidence" value="ECO:0007669"/>
    <property type="project" value="TreeGrafter"/>
</dbReference>
<dbReference type="InterPro" id="IPR036789">
    <property type="entry name" value="Ribosomal_uL6-like_a/b-dom_sf"/>
</dbReference>
<dbReference type="GO" id="GO:0002181">
    <property type="term" value="P:cytoplasmic translation"/>
    <property type="evidence" value="ECO:0007669"/>
    <property type="project" value="TreeGrafter"/>
</dbReference>
<dbReference type="PANTHER" id="PTHR11655:SF14">
    <property type="entry name" value="LARGE RIBOSOMAL SUBUNIT PROTEIN UL6M"/>
    <property type="match status" value="1"/>
</dbReference>
<keyword evidence="5" id="KW-0687">Ribonucleoprotein</keyword>
<dbReference type="FunFam" id="3.90.930.12:FF:000001">
    <property type="entry name" value="50S ribosomal protein L6"/>
    <property type="match status" value="1"/>
</dbReference>
<dbReference type="PRINTS" id="PR00059">
    <property type="entry name" value="RIBOSOMALL6"/>
</dbReference>
<evidence type="ECO:0000256" key="5">
    <source>
        <dbReference type="ARBA" id="ARBA00023274"/>
    </source>
</evidence>
<dbReference type="Pfam" id="PF00347">
    <property type="entry name" value="Ribosomal_L6"/>
    <property type="match status" value="2"/>
</dbReference>
<dbReference type="EMBL" id="UOGC01000147">
    <property type="protein sequence ID" value="VAX23107.1"/>
    <property type="molecule type" value="Genomic_DNA"/>
</dbReference>
<evidence type="ECO:0000256" key="4">
    <source>
        <dbReference type="ARBA" id="ARBA00022980"/>
    </source>
</evidence>
<dbReference type="SUPFAM" id="SSF56053">
    <property type="entry name" value="Ribosomal protein L6"/>
    <property type="match status" value="2"/>
</dbReference>
<proteinExistence type="inferred from homology"/>
<dbReference type="Gene3D" id="3.90.930.12">
    <property type="entry name" value="Ribosomal protein L6, alpha-beta domain"/>
    <property type="match status" value="2"/>
</dbReference>
<reference evidence="7" key="1">
    <citation type="submission" date="2018-06" db="EMBL/GenBank/DDBJ databases">
        <authorList>
            <person name="Zhirakovskaya E."/>
        </authorList>
    </citation>
    <scope>NUCLEOTIDE SEQUENCE</scope>
</reference>
<dbReference type="InterPro" id="IPR019906">
    <property type="entry name" value="Ribosomal_uL6_bac-type"/>
</dbReference>
<dbReference type="GO" id="GO:0019843">
    <property type="term" value="F:rRNA binding"/>
    <property type="evidence" value="ECO:0007669"/>
    <property type="project" value="UniProtKB-KW"/>
</dbReference>
<dbReference type="FunFam" id="3.90.930.12:FF:000002">
    <property type="entry name" value="50S ribosomal protein L6"/>
    <property type="match status" value="1"/>
</dbReference>
<feature type="domain" description="Large ribosomal subunit protein uL6 alpha-beta" evidence="6">
    <location>
        <begin position="91"/>
        <end position="164"/>
    </location>
</feature>
<comment type="similarity">
    <text evidence="1">Belongs to the universal ribosomal protein uL6 family.</text>
</comment>
<dbReference type="AlphaFoldDB" id="A0A3B1D2Y4"/>
<evidence type="ECO:0000259" key="6">
    <source>
        <dbReference type="Pfam" id="PF00347"/>
    </source>
</evidence>
<dbReference type="PROSITE" id="PS00525">
    <property type="entry name" value="RIBOSOMAL_L6_1"/>
    <property type="match status" value="1"/>
</dbReference>
<gene>
    <name evidence="7" type="ORF">MNBD_NITROSPINAE01-347</name>
</gene>
<name>A0A3B1D2Y4_9ZZZZ</name>
<dbReference type="InterPro" id="IPR000702">
    <property type="entry name" value="Ribosomal_uL6-like"/>
</dbReference>
<dbReference type="NCBIfam" id="TIGR03654">
    <property type="entry name" value="L6_bact"/>
    <property type="match status" value="1"/>
</dbReference>
<feature type="domain" description="Large ribosomal subunit protein uL6 alpha-beta" evidence="6">
    <location>
        <begin position="11"/>
        <end position="82"/>
    </location>
</feature>
<dbReference type="InterPro" id="IPR020040">
    <property type="entry name" value="Ribosomal_uL6_a/b-dom"/>
</dbReference>
<keyword evidence="3" id="KW-0694">RNA-binding</keyword>
<evidence type="ECO:0000256" key="3">
    <source>
        <dbReference type="ARBA" id="ARBA00022884"/>
    </source>
</evidence>